<keyword evidence="9" id="KW-0067">ATP-binding</keyword>
<feature type="binding site" evidence="14">
    <location>
        <position position="765"/>
    </location>
    <ligand>
        <name>Mg(2+)</name>
        <dbReference type="ChEBI" id="CHEBI:18420"/>
    </ligand>
</feature>
<keyword evidence="5 18" id="KW-0808">Transferase</keyword>
<evidence type="ECO:0000256" key="6">
    <source>
        <dbReference type="ARBA" id="ARBA00022723"/>
    </source>
</evidence>
<gene>
    <name evidence="18" type="primary">ppdK</name>
    <name evidence="18" type="ORF">FA707_00825</name>
</gene>
<feature type="binding site" evidence="13">
    <location>
        <position position="765"/>
    </location>
    <ligand>
        <name>substrate</name>
    </ligand>
</feature>
<feature type="binding site" evidence="13">
    <location>
        <position position="557"/>
    </location>
    <ligand>
        <name>substrate</name>
    </ligand>
</feature>
<organism evidence="18 19">
    <name type="scientific">Vagococcus zengguangii</name>
    <dbReference type="NCBI Taxonomy" id="2571750"/>
    <lineage>
        <taxon>Bacteria</taxon>
        <taxon>Bacillati</taxon>
        <taxon>Bacillota</taxon>
        <taxon>Bacilli</taxon>
        <taxon>Lactobacillales</taxon>
        <taxon>Enterococcaceae</taxon>
        <taxon>Vagococcus</taxon>
    </lineage>
</organism>
<feature type="active site" description="Proton donor" evidence="12">
    <location>
        <position position="827"/>
    </location>
</feature>
<dbReference type="GO" id="GO:0005524">
    <property type="term" value="F:ATP binding"/>
    <property type="evidence" value="ECO:0007669"/>
    <property type="project" value="UniProtKB-KW"/>
</dbReference>
<dbReference type="PROSITE" id="PS00370">
    <property type="entry name" value="PEP_ENZYMES_PHOS_SITE"/>
    <property type="match status" value="1"/>
</dbReference>
<dbReference type="InterPro" id="IPR013815">
    <property type="entry name" value="ATP_grasp_subdomain_1"/>
</dbReference>
<feature type="binding site" evidence="13">
    <location>
        <position position="762"/>
    </location>
    <ligand>
        <name>substrate</name>
    </ligand>
</feature>
<comment type="similarity">
    <text evidence="2">Belongs to the PEP-utilizing enzyme family.</text>
</comment>
<keyword evidence="18" id="KW-0670">Pyruvate</keyword>
<dbReference type="InterPro" id="IPR010121">
    <property type="entry name" value="Pyruvate_phosphate_dikinase"/>
</dbReference>
<dbReference type="InterPro" id="IPR008279">
    <property type="entry name" value="PEP-util_enz_mobile_dom"/>
</dbReference>
<feature type="domain" description="PEP-utilising enzyme C-terminal" evidence="17">
    <location>
        <begin position="513"/>
        <end position="865"/>
    </location>
</feature>
<dbReference type="InterPro" id="IPR015813">
    <property type="entry name" value="Pyrv/PenolPyrv_kinase-like_dom"/>
</dbReference>
<proteinExistence type="inferred from homology"/>
<dbReference type="GO" id="GO:0046872">
    <property type="term" value="F:metal ion binding"/>
    <property type="evidence" value="ECO:0007669"/>
    <property type="project" value="UniProtKB-KW"/>
</dbReference>
<keyword evidence="10 14" id="KW-0460">Magnesium</keyword>
<dbReference type="RefSeq" id="WP_136952444.1">
    <property type="nucleotide sequence ID" value="NZ_CP039712.1"/>
</dbReference>
<name>A0A4D7CNC9_9ENTE</name>
<keyword evidence="7" id="KW-0547">Nucleotide-binding</keyword>
<dbReference type="InterPro" id="IPR000121">
    <property type="entry name" value="PEP_util_C"/>
</dbReference>
<feature type="active site" description="Tele-phosphohistidine intermediate" evidence="12">
    <location>
        <position position="451"/>
    </location>
</feature>
<dbReference type="GO" id="GO:0050242">
    <property type="term" value="F:pyruvate, phosphate dikinase activity"/>
    <property type="evidence" value="ECO:0007669"/>
    <property type="project" value="UniProtKB-EC"/>
</dbReference>
<dbReference type="InterPro" id="IPR018274">
    <property type="entry name" value="PEP_util_AS"/>
</dbReference>
<evidence type="ECO:0000256" key="2">
    <source>
        <dbReference type="ARBA" id="ARBA00007837"/>
    </source>
</evidence>
<dbReference type="InterPro" id="IPR036637">
    <property type="entry name" value="Phosphohistidine_dom_sf"/>
</dbReference>
<dbReference type="Pfam" id="PF02896">
    <property type="entry name" value="PEP-utilizers_C"/>
    <property type="match status" value="1"/>
</dbReference>
<dbReference type="KEGG" id="vao:FA707_00825"/>
<dbReference type="SUPFAM" id="SSF52009">
    <property type="entry name" value="Phosphohistidine domain"/>
    <property type="match status" value="1"/>
</dbReference>
<evidence type="ECO:0000256" key="13">
    <source>
        <dbReference type="PIRSR" id="PIRSR000853-2"/>
    </source>
</evidence>
<evidence type="ECO:0000313" key="18">
    <source>
        <dbReference type="EMBL" id="QCI85598.1"/>
    </source>
</evidence>
<dbReference type="Gene3D" id="3.30.470.20">
    <property type="entry name" value="ATP-grasp fold, B domain"/>
    <property type="match status" value="1"/>
</dbReference>
<evidence type="ECO:0000256" key="3">
    <source>
        <dbReference type="ARBA" id="ARBA00011994"/>
    </source>
</evidence>
<dbReference type="AlphaFoldDB" id="A0A4D7CNC9"/>
<dbReference type="Proteomes" id="UP000298615">
    <property type="component" value="Chromosome"/>
</dbReference>
<evidence type="ECO:0000256" key="5">
    <source>
        <dbReference type="ARBA" id="ARBA00022679"/>
    </source>
</evidence>
<feature type="domain" description="Pyruvate phosphate dikinase AMP/ATP-binding" evidence="16">
    <location>
        <begin position="56"/>
        <end position="284"/>
    </location>
</feature>
<dbReference type="SUPFAM" id="SSF56059">
    <property type="entry name" value="Glutathione synthetase ATP-binding domain-like"/>
    <property type="match status" value="1"/>
</dbReference>
<dbReference type="PIRSF" id="PIRSF000853">
    <property type="entry name" value="PPDK"/>
    <property type="match status" value="1"/>
</dbReference>
<dbReference type="Pfam" id="PF00391">
    <property type="entry name" value="PEP-utilizers"/>
    <property type="match status" value="1"/>
</dbReference>
<evidence type="ECO:0000256" key="7">
    <source>
        <dbReference type="ARBA" id="ARBA00022741"/>
    </source>
</evidence>
<reference evidence="18 19" key="1">
    <citation type="submission" date="2019-04" db="EMBL/GenBank/DDBJ databases">
        <title>Vagococcus sp. nov., isolated from faeces of yaks (Bos grunniens).</title>
        <authorList>
            <person name="Ge Y."/>
        </authorList>
    </citation>
    <scope>NUCLEOTIDE SEQUENCE [LARGE SCALE GENOMIC DNA]</scope>
    <source>
        <strain evidence="18 19">MN-17</strain>
    </source>
</reference>
<dbReference type="InterPro" id="IPR002192">
    <property type="entry name" value="PPDK_AMP/ATP-bd"/>
</dbReference>
<dbReference type="Gene3D" id="1.20.80.30">
    <property type="match status" value="1"/>
</dbReference>
<comment type="cofactor">
    <cofactor evidence="1 14">
        <name>Mg(2+)</name>
        <dbReference type="ChEBI" id="CHEBI:18420"/>
    </cofactor>
</comment>
<feature type="binding site" evidence="13">
    <location>
        <position position="741"/>
    </location>
    <ligand>
        <name>substrate</name>
    </ligand>
</feature>
<dbReference type="EC" id="2.7.9.1" evidence="3"/>
<feature type="binding site" evidence="14">
    <location>
        <position position="741"/>
    </location>
    <ligand>
        <name>Mg(2+)</name>
        <dbReference type="ChEBI" id="CHEBI:18420"/>
    </ligand>
</feature>
<keyword evidence="8 18" id="KW-0418">Kinase</keyword>
<feature type="domain" description="Pyruvate phosphate dikinase AMP/ATP-binding" evidence="16">
    <location>
        <begin position="17"/>
        <end position="54"/>
    </location>
</feature>
<evidence type="ECO:0000256" key="14">
    <source>
        <dbReference type="PIRSR" id="PIRSR000853-3"/>
    </source>
</evidence>
<dbReference type="PROSITE" id="PS00742">
    <property type="entry name" value="PEP_ENZYMES_2"/>
    <property type="match status" value="1"/>
</dbReference>
<evidence type="ECO:0000256" key="10">
    <source>
        <dbReference type="ARBA" id="ARBA00022842"/>
    </source>
</evidence>
<feature type="binding site" evidence="13">
    <location>
        <position position="613"/>
    </location>
    <ligand>
        <name>substrate</name>
    </ligand>
</feature>
<dbReference type="SUPFAM" id="SSF51621">
    <property type="entry name" value="Phosphoenolpyruvate/pyruvate domain"/>
    <property type="match status" value="1"/>
</dbReference>
<feature type="domain" description="Pyruvate phosphate dikinase AMP/ATP-binding" evidence="16">
    <location>
        <begin position="299"/>
        <end position="348"/>
    </location>
</feature>
<dbReference type="InterPro" id="IPR040442">
    <property type="entry name" value="Pyrv_kinase-like_dom_sf"/>
</dbReference>
<dbReference type="Gene3D" id="3.30.1490.20">
    <property type="entry name" value="ATP-grasp fold, A domain"/>
    <property type="match status" value="1"/>
</dbReference>
<dbReference type="EMBL" id="CP039712">
    <property type="protein sequence ID" value="QCI85598.1"/>
    <property type="molecule type" value="Genomic_DNA"/>
</dbReference>
<evidence type="ECO:0000256" key="9">
    <source>
        <dbReference type="ARBA" id="ARBA00022840"/>
    </source>
</evidence>
<dbReference type="NCBIfam" id="NF004531">
    <property type="entry name" value="PRK05878.1"/>
    <property type="match status" value="1"/>
</dbReference>
<dbReference type="Gene3D" id="3.20.20.60">
    <property type="entry name" value="Phosphoenolpyruvate-binding domains"/>
    <property type="match status" value="1"/>
</dbReference>
<evidence type="ECO:0000259" key="15">
    <source>
        <dbReference type="Pfam" id="PF00391"/>
    </source>
</evidence>
<keyword evidence="19" id="KW-1185">Reference proteome</keyword>
<dbReference type="Gene3D" id="1.10.189.10">
    <property type="entry name" value="Pyruvate Phosphate Dikinase, domain 2"/>
    <property type="match status" value="1"/>
</dbReference>
<protein>
    <recommendedName>
        <fullName evidence="4">Pyruvate, phosphate dikinase</fullName>
        <ecNumber evidence="3">2.7.9.1</ecNumber>
    </recommendedName>
    <alternativeName>
        <fullName evidence="11">Pyruvate, orthophosphate dikinase</fullName>
    </alternativeName>
</protein>
<keyword evidence="6 14" id="KW-0479">Metal-binding</keyword>
<feature type="binding site" evidence="13">
    <location>
        <position position="764"/>
    </location>
    <ligand>
        <name>substrate</name>
    </ligand>
</feature>
<evidence type="ECO:0000259" key="16">
    <source>
        <dbReference type="Pfam" id="PF01326"/>
    </source>
</evidence>
<evidence type="ECO:0000259" key="17">
    <source>
        <dbReference type="Pfam" id="PF02896"/>
    </source>
</evidence>
<evidence type="ECO:0000256" key="12">
    <source>
        <dbReference type="PIRSR" id="PIRSR000853-1"/>
    </source>
</evidence>
<dbReference type="PANTHER" id="PTHR22931:SF9">
    <property type="entry name" value="PYRUVATE, PHOSPHATE DIKINASE 1, CHLOROPLASTIC"/>
    <property type="match status" value="1"/>
</dbReference>
<dbReference type="InterPro" id="IPR023151">
    <property type="entry name" value="PEP_util_CS"/>
</dbReference>
<evidence type="ECO:0000256" key="11">
    <source>
        <dbReference type="ARBA" id="ARBA00032883"/>
    </source>
</evidence>
<sequence>MKKMIYAFTEGKGQGKELLGGKGANLAEMTSLNLPVPQGFTITTECCMNYLADEQFFENELKTEILKAVKTLEQETAKSFTASTNLLLVSVRSGAAFSMPGMMDTILNLGLNDERVQVFAKVTNLAFAYDCYRRLLQMYGDVVYGIPKDKFNQQLTAQEKKLSKTAIDFNQDEHIEVIKSYQDIYRNHHVSFPQDPIEQLFEATQAVFKSWLNPRADVYRKLNDIPDNLGTAVNIQAMVFGNSGDKSGTGVVFTRNPSTGEKQLFGEFLLNAQGEDVVAGIRTPLPIDALAEQLPEAYQAFVQYAEQLEQYYLDMQDIEFTIEQGRLFILQTRNGKRTAKAAVQIVLDLVSEGMISKEEALLRITPSLIEQLIHPVFETQALKETPILAEGLPASPGAATGTIVFTAEKAKGLANQGINVILVRQETSPEDIEGMIVSEAIVTSRGGMTSHAAVVARGMGTCCVAGCEALIVNEDLKEIQCGDITLTEGDILSVDGSSGRLYVGELPTVFEENNQSLQQLLTWADEVAHLKVRGNAETPQELAIALDFGATGIGLARTEHMFFGEERLLEMRRLILSQDDNEIETALSRLLQFQQADFYQMFKIIQDKPMVVRLLDPPMHEFLPHSPGEIKSLSQQLKRHPEEVAQHIAHLQETNPMLGHRGCRLGITQPLIYQMQVTALFNSVLQLSQEGIIIQPEIMIPLISEKAELLEIKTFLTATIDQIFETHQIDPIPYELGTMIELPRACLIADQLANEADFFSFGTNDLTQMTYGFSRDDIGKFITSYQEKHIMTSDPFQTLDQEGVGQLIKLAVKKARSIKPDLTIGVCGEVGGDPHSINFFHQIGIDYVSCSAYRIPAARLAVAQASLFNK</sequence>
<evidence type="ECO:0000256" key="1">
    <source>
        <dbReference type="ARBA" id="ARBA00001946"/>
    </source>
</evidence>
<dbReference type="PANTHER" id="PTHR22931">
    <property type="entry name" value="PHOSPHOENOLPYRUVATE DIKINASE-RELATED"/>
    <property type="match status" value="1"/>
</dbReference>
<dbReference type="Gene3D" id="3.50.30.10">
    <property type="entry name" value="Phosphohistidine domain"/>
    <property type="match status" value="1"/>
</dbReference>
<dbReference type="GO" id="GO:0016301">
    <property type="term" value="F:kinase activity"/>
    <property type="evidence" value="ECO:0007669"/>
    <property type="project" value="UniProtKB-KW"/>
</dbReference>
<feature type="binding site" evidence="13">
    <location>
        <position position="763"/>
    </location>
    <ligand>
        <name>substrate</name>
    </ligand>
</feature>
<dbReference type="NCBIfam" id="TIGR01828">
    <property type="entry name" value="pyru_phos_dikin"/>
    <property type="match status" value="1"/>
</dbReference>
<evidence type="ECO:0000313" key="19">
    <source>
        <dbReference type="Proteomes" id="UP000298615"/>
    </source>
</evidence>
<accession>A0A4D7CNC9</accession>
<dbReference type="Pfam" id="PF01326">
    <property type="entry name" value="PPDK_N"/>
    <property type="match status" value="3"/>
</dbReference>
<feature type="domain" description="PEP-utilising enzyme mobile" evidence="15">
    <location>
        <begin position="419"/>
        <end position="499"/>
    </location>
</feature>
<evidence type="ECO:0000256" key="8">
    <source>
        <dbReference type="ARBA" id="ARBA00022777"/>
    </source>
</evidence>
<evidence type="ECO:0000256" key="4">
    <source>
        <dbReference type="ARBA" id="ARBA00020138"/>
    </source>
</evidence>